<protein>
    <submittedName>
        <fullName evidence="1">Uncharacterized protein</fullName>
    </submittedName>
</protein>
<evidence type="ECO:0000313" key="2">
    <source>
        <dbReference type="Proteomes" id="UP000236584"/>
    </source>
</evidence>
<dbReference type="AlphaFoldDB" id="A0A2I8VH32"/>
<organism evidence="1 2">
    <name type="scientific">Salinigranum rubrum</name>
    <dbReference type="NCBI Taxonomy" id="755307"/>
    <lineage>
        <taxon>Archaea</taxon>
        <taxon>Methanobacteriati</taxon>
        <taxon>Methanobacteriota</taxon>
        <taxon>Stenosarchaea group</taxon>
        <taxon>Halobacteria</taxon>
        <taxon>Halobacteriales</taxon>
        <taxon>Haloferacaceae</taxon>
        <taxon>Salinigranum</taxon>
    </lineage>
</organism>
<reference evidence="1 2" key="1">
    <citation type="submission" date="2018-01" db="EMBL/GenBank/DDBJ databases">
        <title>Complete genome sequence of Salinigranum rubrum GX10T, an extremely halophilic archaeon isolated from a marine solar saltern.</title>
        <authorList>
            <person name="Han S."/>
        </authorList>
    </citation>
    <scope>NUCLEOTIDE SEQUENCE [LARGE SCALE GENOMIC DNA]</scope>
    <source>
        <strain evidence="1 2">GX10</strain>
    </source>
</reference>
<evidence type="ECO:0000313" key="1">
    <source>
        <dbReference type="EMBL" id="AUV81243.1"/>
    </source>
</evidence>
<dbReference type="GeneID" id="35591596"/>
<dbReference type="RefSeq" id="WP_103424931.1">
    <property type="nucleotide sequence ID" value="NZ_CP026309.1"/>
</dbReference>
<sequence length="669" mass="71773">MAPGTIVRYTGQGGGFRWDLYDIDVDSASPLEVVAPDVADLVDGDPSIPLEKYPEGDVNLDLSPVDGLAIAPESVHADGDITTDGSVGPPNNPIETAVERLYTQARGPTAVVHQEEGTWYASGPSDEIDSGANAVTVAQSAYDHLANNYSAALLALQGTLDFDNHLDMWQSRIGVCLTGEIIPKESYTGYLVRSRMRDGATIEGPDSRIFNLNLWGSGTIDGQRQAKGVELNDLNLSHIGPLHVRKTDGPGMRVADGVIESQFEHIRLSDDCGNASDPALLIKPRNASRSAYPDFDIPVNNISWDNLHIHYPWDDAIIIDSDPVTGGTDARQMFFDSISLHAKGPRTTKPLVSIPQAISIKFDSGTIRGGDEDGRIFKLGDLGSNSTAGDIRFSGITFGTDNLNATAIHMENVNQDEMIGISNCQFRGVRPVDWGAQTQKKVGWSANHVVSPPTPVFLGQPPRAGGPYPLEEPVRPIKGYFDNFDGEVLHPRVSGTASVKSGTDDSKTLAANLNWFEDSGSPSLGGGALTLPAGNSTRQAVFRTHAIPAGGFRYQISAQSTPSSGSLYLRFLVETRATDDLFMELDAAGGAFLKKTDGGSESTLVSGAWAADTGSYFVQTNRNPGGSFDFRVDFSAQGSVTDSYLPAFDRMILDNTMDVAVDITQVQCW</sequence>
<dbReference type="Proteomes" id="UP000236584">
    <property type="component" value="Chromosome"/>
</dbReference>
<dbReference type="EMBL" id="CP026309">
    <property type="protein sequence ID" value="AUV81243.1"/>
    <property type="molecule type" value="Genomic_DNA"/>
</dbReference>
<gene>
    <name evidence="1" type="ORF">C2R22_05860</name>
</gene>
<accession>A0A2I8VH32</accession>
<keyword evidence="2" id="KW-1185">Reference proteome</keyword>
<dbReference type="KEGG" id="srub:C2R22_05860"/>
<name>A0A2I8VH32_9EURY</name>
<proteinExistence type="predicted"/>